<dbReference type="SUPFAM" id="SSF56436">
    <property type="entry name" value="C-type lectin-like"/>
    <property type="match status" value="1"/>
</dbReference>
<evidence type="ECO:0000256" key="10">
    <source>
        <dbReference type="ARBA" id="ARBA00023180"/>
    </source>
</evidence>
<feature type="transmembrane region" description="Helical" evidence="11">
    <location>
        <begin position="15"/>
        <end position="41"/>
    </location>
</feature>
<dbReference type="InterPro" id="IPR052013">
    <property type="entry name" value="Mouse_KLRs"/>
</dbReference>
<dbReference type="InterPro" id="IPR016186">
    <property type="entry name" value="C-type_lectin-like/link_sf"/>
</dbReference>
<keyword evidence="7 11" id="KW-0472">Membrane</keyword>
<dbReference type="PANTHER" id="PTHR46329">
    <property type="entry name" value="KILLER CELL LECTIN-LIKE RECEPTOR 2"/>
    <property type="match status" value="1"/>
</dbReference>
<proteinExistence type="predicted"/>
<keyword evidence="14" id="KW-1185">Reference proteome</keyword>
<evidence type="ECO:0000256" key="1">
    <source>
        <dbReference type="ARBA" id="ARBA00004606"/>
    </source>
</evidence>
<dbReference type="Ensembl" id="ENSCPOT00000032466.1">
    <property type="protein sequence ID" value="ENSCPOP00000028388.1"/>
    <property type="gene ID" value="ENSCPOG00000040358.1"/>
</dbReference>
<name>A0A286XSC8_CAVPO</name>
<dbReference type="AlphaFoldDB" id="A0A286XSC8"/>
<dbReference type="eggNOG" id="KOG4297">
    <property type="taxonomic scope" value="Eukaryota"/>
</dbReference>
<dbReference type="Pfam" id="PF08391">
    <property type="entry name" value="Ly49"/>
    <property type="match status" value="1"/>
</dbReference>
<evidence type="ECO:0000256" key="4">
    <source>
        <dbReference type="ARBA" id="ARBA00022889"/>
    </source>
</evidence>
<dbReference type="CDD" id="cd03593">
    <property type="entry name" value="CLECT_NK_receptors_like"/>
    <property type="match status" value="1"/>
</dbReference>
<dbReference type="GeneTree" id="ENSGT00390000008117"/>
<dbReference type="VEuPathDB" id="HostDB:ENSCPOG00000040358"/>
<dbReference type="Pfam" id="PF00059">
    <property type="entry name" value="Lectin_C"/>
    <property type="match status" value="1"/>
</dbReference>
<evidence type="ECO:0000256" key="6">
    <source>
        <dbReference type="ARBA" id="ARBA00022989"/>
    </source>
</evidence>
<dbReference type="Gene3D" id="3.10.100.10">
    <property type="entry name" value="Mannose-Binding Protein A, subunit A"/>
    <property type="match status" value="1"/>
</dbReference>
<gene>
    <name evidence="13" type="primary">LOC100723924</name>
</gene>
<reference evidence="13" key="3">
    <citation type="submission" date="2025-09" db="UniProtKB">
        <authorList>
            <consortium name="Ensembl"/>
        </authorList>
    </citation>
    <scope>IDENTIFICATION</scope>
    <source>
        <strain evidence="13">2N</strain>
    </source>
</reference>
<keyword evidence="4" id="KW-0130">Cell adhesion</keyword>
<evidence type="ECO:0000256" key="5">
    <source>
        <dbReference type="ARBA" id="ARBA00022968"/>
    </source>
</evidence>
<keyword evidence="6 11" id="KW-1133">Transmembrane helix</keyword>
<dbReference type="PROSITE" id="PS50041">
    <property type="entry name" value="C_TYPE_LECTIN_2"/>
    <property type="match status" value="1"/>
</dbReference>
<evidence type="ECO:0000256" key="7">
    <source>
        <dbReference type="ARBA" id="ARBA00023136"/>
    </source>
</evidence>
<dbReference type="InterPro" id="IPR013600">
    <property type="entry name" value="Ly49_N"/>
</dbReference>
<evidence type="ECO:0000256" key="9">
    <source>
        <dbReference type="ARBA" id="ARBA00023170"/>
    </source>
</evidence>
<evidence type="ECO:0000313" key="13">
    <source>
        <dbReference type="Ensembl" id="ENSCPOP00000028388.1"/>
    </source>
</evidence>
<dbReference type="EMBL" id="AAKN02030831">
    <property type="status" value="NOT_ANNOTATED_CDS"/>
    <property type="molecule type" value="Genomic_DNA"/>
</dbReference>
<evidence type="ECO:0000256" key="8">
    <source>
        <dbReference type="ARBA" id="ARBA00023157"/>
    </source>
</evidence>
<dbReference type="SMART" id="SM00034">
    <property type="entry name" value="CLECT"/>
    <property type="match status" value="1"/>
</dbReference>
<dbReference type="InterPro" id="IPR016187">
    <property type="entry name" value="CTDL_fold"/>
</dbReference>
<sequence length="252" mass="29017">MPDLEDFPSSPEKCFAALLGSILLISKASMLATMVTVILVFQERNEKEKVLEDLRKAHITQNVSSLQKLLTNVTSEYIFKNKMDQEKMDLELFFENRRHGKDKIFAKPLENVGKTCEVYLTCYGVKCYYFIIDNKTWEKCKQTCQNQGLSLLKIDDKDELGFLLSQIYPKKYWIGLFFDIREKRWKWMDAGRSSGITIAIMNKLPTGGKCAILTPTIISSMFCDNAYSCVCEKRMDATFPASVCRKEEKDLV</sequence>
<feature type="domain" description="C-type lectin" evidence="12">
    <location>
        <begin position="123"/>
        <end position="232"/>
    </location>
</feature>
<keyword evidence="9" id="KW-0675">Receptor</keyword>
<accession>A0A286XSC8</accession>
<reference evidence="13" key="2">
    <citation type="submission" date="2025-08" db="UniProtKB">
        <authorList>
            <consortium name="Ensembl"/>
        </authorList>
    </citation>
    <scope>IDENTIFICATION</scope>
    <source>
        <strain evidence="13">2N</strain>
    </source>
</reference>
<evidence type="ECO:0000259" key="12">
    <source>
        <dbReference type="PROSITE" id="PS50041"/>
    </source>
</evidence>
<evidence type="ECO:0000256" key="2">
    <source>
        <dbReference type="ARBA" id="ARBA00022692"/>
    </source>
</evidence>
<comment type="subcellular location">
    <subcellularLocation>
        <location evidence="1">Membrane</location>
        <topology evidence="1">Single-pass type II membrane protein</topology>
    </subcellularLocation>
</comment>
<reference evidence="14" key="1">
    <citation type="journal article" date="2011" name="Nature">
        <title>A high-resolution map of human evolutionary constraint using 29 mammals.</title>
        <authorList>
            <person name="Lindblad-Toh K."/>
            <person name="Garber M."/>
            <person name="Zuk O."/>
            <person name="Lin M.F."/>
            <person name="Parker B.J."/>
            <person name="Washietl S."/>
            <person name="Kheradpour P."/>
            <person name="Ernst J."/>
            <person name="Jordan G."/>
            <person name="Mauceli E."/>
            <person name="Ward L.D."/>
            <person name="Lowe C.B."/>
            <person name="Holloway A.K."/>
            <person name="Clamp M."/>
            <person name="Gnerre S."/>
            <person name="Alfoldi J."/>
            <person name="Beal K."/>
            <person name="Chang J."/>
            <person name="Clawson H."/>
            <person name="Cuff J."/>
            <person name="Di Palma F."/>
            <person name="Fitzgerald S."/>
            <person name="Flicek P."/>
            <person name="Guttman M."/>
            <person name="Hubisz M.J."/>
            <person name="Jaffe D.B."/>
            <person name="Jungreis I."/>
            <person name="Kent W.J."/>
            <person name="Kostka D."/>
            <person name="Lara M."/>
            <person name="Martins A.L."/>
            <person name="Massingham T."/>
            <person name="Moltke I."/>
            <person name="Raney B.J."/>
            <person name="Rasmussen M.D."/>
            <person name="Robinson J."/>
            <person name="Stark A."/>
            <person name="Vilella A.J."/>
            <person name="Wen J."/>
            <person name="Xie X."/>
            <person name="Zody M.C."/>
            <person name="Baldwin J."/>
            <person name="Bloom T."/>
            <person name="Chin C.W."/>
            <person name="Heiman D."/>
            <person name="Nicol R."/>
            <person name="Nusbaum C."/>
            <person name="Young S."/>
            <person name="Wilkinson J."/>
            <person name="Worley K.C."/>
            <person name="Kovar C.L."/>
            <person name="Muzny D.M."/>
            <person name="Gibbs R.A."/>
            <person name="Cree A."/>
            <person name="Dihn H.H."/>
            <person name="Fowler G."/>
            <person name="Jhangiani S."/>
            <person name="Joshi V."/>
            <person name="Lee S."/>
            <person name="Lewis L.R."/>
            <person name="Nazareth L.V."/>
            <person name="Okwuonu G."/>
            <person name="Santibanez J."/>
            <person name="Warren W.C."/>
            <person name="Mardis E.R."/>
            <person name="Weinstock G.M."/>
            <person name="Wilson R.K."/>
            <person name="Delehaunty K."/>
            <person name="Dooling D."/>
            <person name="Fronik C."/>
            <person name="Fulton L."/>
            <person name="Fulton B."/>
            <person name="Graves T."/>
            <person name="Minx P."/>
            <person name="Sodergren E."/>
            <person name="Birney E."/>
            <person name="Margulies E.H."/>
            <person name="Herrero J."/>
            <person name="Green E.D."/>
            <person name="Haussler D."/>
            <person name="Siepel A."/>
            <person name="Goldman N."/>
            <person name="Pollard K.S."/>
            <person name="Pedersen J.S."/>
            <person name="Lander E.S."/>
            <person name="Kellis M."/>
        </authorList>
    </citation>
    <scope>NUCLEOTIDE SEQUENCE [LARGE SCALE GENOMIC DNA]</scope>
    <source>
        <strain evidence="14">2N</strain>
    </source>
</reference>
<organism evidence="13 14">
    <name type="scientific">Cavia porcellus</name>
    <name type="common">Guinea pig</name>
    <dbReference type="NCBI Taxonomy" id="10141"/>
    <lineage>
        <taxon>Eukaryota</taxon>
        <taxon>Metazoa</taxon>
        <taxon>Chordata</taxon>
        <taxon>Craniata</taxon>
        <taxon>Vertebrata</taxon>
        <taxon>Euteleostomi</taxon>
        <taxon>Mammalia</taxon>
        <taxon>Eutheria</taxon>
        <taxon>Euarchontoglires</taxon>
        <taxon>Glires</taxon>
        <taxon>Rodentia</taxon>
        <taxon>Hystricomorpha</taxon>
        <taxon>Caviidae</taxon>
        <taxon>Cavia</taxon>
    </lineage>
</organism>
<keyword evidence="8" id="KW-1015">Disulfide bond</keyword>
<dbReference type="Bgee" id="ENSCPOG00000040358">
    <property type="expression patterns" value="Expressed in liver and 1 other cell type or tissue"/>
</dbReference>
<evidence type="ECO:0000256" key="3">
    <source>
        <dbReference type="ARBA" id="ARBA00022734"/>
    </source>
</evidence>
<protein>
    <recommendedName>
        <fullName evidence="12">C-type lectin domain-containing protein</fullName>
    </recommendedName>
</protein>
<dbReference type="PANTHER" id="PTHR46329:SF1">
    <property type="entry name" value="KILLER CELL LECTIN-LIKE RECEPTOR 2"/>
    <property type="match status" value="1"/>
</dbReference>
<dbReference type="InterPro" id="IPR001304">
    <property type="entry name" value="C-type_lectin-like"/>
</dbReference>
<dbReference type="GO" id="GO:0030246">
    <property type="term" value="F:carbohydrate binding"/>
    <property type="evidence" value="ECO:0007669"/>
    <property type="project" value="UniProtKB-KW"/>
</dbReference>
<dbReference type="Proteomes" id="UP000005447">
    <property type="component" value="Unassembled WGS sequence"/>
</dbReference>
<keyword evidence="5" id="KW-0735">Signal-anchor</keyword>
<keyword evidence="3" id="KW-0430">Lectin</keyword>
<evidence type="ECO:0000256" key="11">
    <source>
        <dbReference type="SAM" id="Phobius"/>
    </source>
</evidence>
<dbReference type="InterPro" id="IPR033992">
    <property type="entry name" value="NKR-like_CTLD"/>
</dbReference>
<dbReference type="GO" id="GO:0007155">
    <property type="term" value="P:cell adhesion"/>
    <property type="evidence" value="ECO:0007669"/>
    <property type="project" value="UniProtKB-KW"/>
</dbReference>
<dbReference type="GO" id="GO:0005886">
    <property type="term" value="C:plasma membrane"/>
    <property type="evidence" value="ECO:0007669"/>
    <property type="project" value="UniProtKB-ARBA"/>
</dbReference>
<keyword evidence="10" id="KW-0325">Glycoprotein</keyword>
<keyword evidence="2 11" id="KW-0812">Transmembrane</keyword>
<evidence type="ECO:0000313" key="14">
    <source>
        <dbReference type="Proteomes" id="UP000005447"/>
    </source>
</evidence>